<proteinExistence type="predicted"/>
<reference evidence="1" key="1">
    <citation type="journal article" date="2015" name="Nature">
        <title>Complex archaea that bridge the gap between prokaryotes and eukaryotes.</title>
        <authorList>
            <person name="Spang A."/>
            <person name="Saw J.H."/>
            <person name="Jorgensen S.L."/>
            <person name="Zaremba-Niedzwiedzka K."/>
            <person name="Martijn J."/>
            <person name="Lind A.E."/>
            <person name="van Eijk R."/>
            <person name="Schleper C."/>
            <person name="Guy L."/>
            <person name="Ettema T.J."/>
        </authorList>
    </citation>
    <scope>NUCLEOTIDE SEQUENCE</scope>
</reference>
<dbReference type="AlphaFoldDB" id="A0A0F9BSC7"/>
<organism evidence="1">
    <name type="scientific">marine sediment metagenome</name>
    <dbReference type="NCBI Taxonomy" id="412755"/>
    <lineage>
        <taxon>unclassified sequences</taxon>
        <taxon>metagenomes</taxon>
        <taxon>ecological metagenomes</taxon>
    </lineage>
</organism>
<dbReference type="EMBL" id="LAZR01036451">
    <property type="protein sequence ID" value="KKL24805.1"/>
    <property type="molecule type" value="Genomic_DNA"/>
</dbReference>
<name>A0A0F9BSC7_9ZZZZ</name>
<feature type="non-terminal residue" evidence="1">
    <location>
        <position position="1"/>
    </location>
</feature>
<protein>
    <submittedName>
        <fullName evidence="1">Uncharacterized protein</fullName>
    </submittedName>
</protein>
<sequence>NDTDFKYYENKIINKIIGNLNISSIKK</sequence>
<accession>A0A0F9BSC7</accession>
<gene>
    <name evidence="1" type="ORF">LCGC14_2411680</name>
</gene>
<comment type="caution">
    <text evidence="1">The sequence shown here is derived from an EMBL/GenBank/DDBJ whole genome shotgun (WGS) entry which is preliminary data.</text>
</comment>
<evidence type="ECO:0000313" key="1">
    <source>
        <dbReference type="EMBL" id="KKL24805.1"/>
    </source>
</evidence>